<dbReference type="CDD" id="cd09917">
    <property type="entry name" value="F-box_SF"/>
    <property type="match status" value="1"/>
</dbReference>
<evidence type="ECO:0000313" key="2">
    <source>
        <dbReference type="Proteomes" id="UP000005239"/>
    </source>
</evidence>
<gene>
    <name evidence="1" type="primary">WBGene00109020</name>
</gene>
<dbReference type="PROSITE" id="PS50181">
    <property type="entry name" value="FBOX"/>
    <property type="match status" value="1"/>
</dbReference>
<dbReference type="InterPro" id="IPR001810">
    <property type="entry name" value="F-box_dom"/>
</dbReference>
<proteinExistence type="predicted"/>
<accession>A0A2A6B6C5</accession>
<dbReference type="Proteomes" id="UP000005239">
    <property type="component" value="Unassembled WGS sequence"/>
</dbReference>
<accession>A0A8R1UEJ4</accession>
<reference evidence="2" key="1">
    <citation type="journal article" date="2008" name="Nat. Genet.">
        <title>The Pristionchus pacificus genome provides a unique perspective on nematode lifestyle and parasitism.</title>
        <authorList>
            <person name="Dieterich C."/>
            <person name="Clifton S.W."/>
            <person name="Schuster L.N."/>
            <person name="Chinwalla A."/>
            <person name="Delehaunty K."/>
            <person name="Dinkelacker I."/>
            <person name="Fulton L."/>
            <person name="Fulton R."/>
            <person name="Godfrey J."/>
            <person name="Minx P."/>
            <person name="Mitreva M."/>
            <person name="Roeseler W."/>
            <person name="Tian H."/>
            <person name="Witte H."/>
            <person name="Yang S.P."/>
            <person name="Wilson R.K."/>
            <person name="Sommer R.J."/>
        </authorList>
    </citation>
    <scope>NUCLEOTIDE SEQUENCE [LARGE SCALE GENOMIC DNA]</scope>
    <source>
        <strain evidence="2">PS312</strain>
    </source>
</reference>
<sequence>KFRRLIMAIASRGRNETQMDKNQTSHTSLPTEILKTIIEYLDEIDRARLSSLNQQLRSIEKITGHRRFSTVELRQSYDAPTLEVRTRIQTHLAQEKSKSFGEDDTAKGFCEFFKEASTDVLKIKEFIHGEAVPQLHRVLSALKLNELNYGITDENVFKQMFVLIKTFKQIKSVRINWNVAYTNDLIAKPLILNLPPTDEYTFISQHSQMFIDNEVLMHMINSSRTITKIICPFIGVTRDGLERAFEKVYRGERERFIEFPVSIAEHRAFLSRAYSSQYFERRKNGIKHMKSGASLSVSVRFNGGGDIVTIRHPRIV</sequence>
<keyword evidence="2" id="KW-1185">Reference proteome</keyword>
<name>A0A2A6B6C5_PRIPA</name>
<dbReference type="SMART" id="SM00256">
    <property type="entry name" value="FBOX"/>
    <property type="match status" value="1"/>
</dbReference>
<organism evidence="1 2">
    <name type="scientific">Pristionchus pacificus</name>
    <name type="common">Parasitic nematode worm</name>
    <dbReference type="NCBI Taxonomy" id="54126"/>
    <lineage>
        <taxon>Eukaryota</taxon>
        <taxon>Metazoa</taxon>
        <taxon>Ecdysozoa</taxon>
        <taxon>Nematoda</taxon>
        <taxon>Chromadorea</taxon>
        <taxon>Rhabditida</taxon>
        <taxon>Rhabditina</taxon>
        <taxon>Diplogasteromorpha</taxon>
        <taxon>Diplogasteroidea</taxon>
        <taxon>Neodiplogasteridae</taxon>
        <taxon>Pristionchus</taxon>
    </lineage>
</organism>
<dbReference type="EnsemblMetazoa" id="PPA19466.1">
    <property type="protein sequence ID" value="PPA19466.1"/>
    <property type="gene ID" value="WBGene00109020"/>
</dbReference>
<evidence type="ECO:0000313" key="1">
    <source>
        <dbReference type="EnsemblMetazoa" id="PPA19466.1"/>
    </source>
</evidence>
<dbReference type="AlphaFoldDB" id="A0A2A6B6C5"/>
<reference evidence="1" key="2">
    <citation type="submission" date="2022-06" db="UniProtKB">
        <authorList>
            <consortium name="EnsemblMetazoa"/>
        </authorList>
    </citation>
    <scope>IDENTIFICATION</scope>
    <source>
        <strain evidence="1">PS312</strain>
    </source>
</reference>
<protein>
    <submittedName>
        <fullName evidence="1">F-box domain-containing protein</fullName>
    </submittedName>
</protein>
<dbReference type="Pfam" id="PF00646">
    <property type="entry name" value="F-box"/>
    <property type="match status" value="1"/>
</dbReference>